<dbReference type="RefSeq" id="WP_100888960.1">
    <property type="nucleotide sequence ID" value="NZ_BAABKV010000001.1"/>
</dbReference>
<accession>A0ABW2FL93</accession>
<feature type="signal peptide" evidence="1">
    <location>
        <begin position="1"/>
        <end position="19"/>
    </location>
</feature>
<reference evidence="3" key="1">
    <citation type="journal article" date="2019" name="Int. J. Syst. Evol. Microbiol.">
        <title>The Global Catalogue of Microorganisms (GCM) 10K type strain sequencing project: providing services to taxonomists for standard genome sequencing and annotation.</title>
        <authorList>
            <consortium name="The Broad Institute Genomics Platform"/>
            <consortium name="The Broad Institute Genome Sequencing Center for Infectious Disease"/>
            <person name="Wu L."/>
            <person name="Ma J."/>
        </authorList>
    </citation>
    <scope>NUCLEOTIDE SEQUENCE [LARGE SCALE GENOMIC DNA]</scope>
    <source>
        <strain evidence="3">CGMCC 1.12859</strain>
    </source>
</reference>
<feature type="chain" id="PRO_5047461858" description="ATP-binding protein" evidence="1">
    <location>
        <begin position="20"/>
        <end position="91"/>
    </location>
</feature>
<proteinExistence type="predicted"/>
<gene>
    <name evidence="2" type="ORF">ACFQMG_00435</name>
</gene>
<evidence type="ECO:0000313" key="2">
    <source>
        <dbReference type="EMBL" id="MFC7178025.1"/>
    </source>
</evidence>
<name>A0ABW2FL93_9ACTN</name>
<evidence type="ECO:0000256" key="1">
    <source>
        <dbReference type="SAM" id="SignalP"/>
    </source>
</evidence>
<dbReference type="EMBL" id="JBHTAJ010000001">
    <property type="protein sequence ID" value="MFC7178025.1"/>
    <property type="molecule type" value="Genomic_DNA"/>
</dbReference>
<protein>
    <recommendedName>
        <fullName evidence="4">ATP-binding protein</fullName>
    </recommendedName>
</protein>
<comment type="caution">
    <text evidence="2">The sequence shown here is derived from an EMBL/GenBank/DDBJ whole genome shotgun (WGS) entry which is preliminary data.</text>
</comment>
<keyword evidence="3" id="KW-1185">Reference proteome</keyword>
<organism evidence="2 3">
    <name type="scientific">Kitasatospora paranensis</name>
    <dbReference type="NCBI Taxonomy" id="258053"/>
    <lineage>
        <taxon>Bacteria</taxon>
        <taxon>Bacillati</taxon>
        <taxon>Actinomycetota</taxon>
        <taxon>Actinomycetes</taxon>
        <taxon>Kitasatosporales</taxon>
        <taxon>Streptomycetaceae</taxon>
        <taxon>Kitasatospora</taxon>
    </lineage>
</organism>
<dbReference type="Proteomes" id="UP001596435">
    <property type="component" value="Unassembled WGS sequence"/>
</dbReference>
<evidence type="ECO:0008006" key="4">
    <source>
        <dbReference type="Google" id="ProtNLM"/>
    </source>
</evidence>
<sequence length="91" mass="9038">MNKPNRLLAGLALSGAAFAAVLGASPAQAASEPGLDTVADMGQPGGLLGATAFTATGLLTGVQPKIPDPQTFVDQAKQQKAEQDAKAAKGH</sequence>
<evidence type="ECO:0000313" key="3">
    <source>
        <dbReference type="Proteomes" id="UP001596435"/>
    </source>
</evidence>
<keyword evidence="1" id="KW-0732">Signal</keyword>